<dbReference type="InterPro" id="IPR036322">
    <property type="entry name" value="WD40_repeat_dom_sf"/>
</dbReference>
<keyword evidence="4" id="KW-0963">Cytoplasm</keyword>
<dbReference type="STRING" id="1684307.A0A316U840"/>
<dbReference type="SUPFAM" id="SSF50978">
    <property type="entry name" value="WD40 repeat-like"/>
    <property type="match status" value="1"/>
</dbReference>
<feature type="repeat" description="WD" evidence="11">
    <location>
        <begin position="128"/>
        <end position="170"/>
    </location>
</feature>
<feature type="repeat" description="WD" evidence="11">
    <location>
        <begin position="171"/>
        <end position="213"/>
    </location>
</feature>
<dbReference type="PANTHER" id="PTHR46027:SF1">
    <property type="entry name" value="PEROXISOMAL TARGETING SIGNAL 2 RECEPTOR"/>
    <property type="match status" value="1"/>
</dbReference>
<dbReference type="InterPro" id="IPR020472">
    <property type="entry name" value="WD40_PAC1"/>
</dbReference>
<evidence type="ECO:0000256" key="1">
    <source>
        <dbReference type="ARBA" id="ARBA00004253"/>
    </source>
</evidence>
<dbReference type="EMBL" id="KZ819325">
    <property type="protein sequence ID" value="PWN21312.1"/>
    <property type="molecule type" value="Genomic_DNA"/>
</dbReference>
<evidence type="ECO:0000256" key="11">
    <source>
        <dbReference type="PROSITE-ProRule" id="PRU00221"/>
    </source>
</evidence>
<name>A0A316U840_9BASI</name>
<keyword evidence="6" id="KW-0677">Repeat</keyword>
<evidence type="ECO:0000256" key="9">
    <source>
        <dbReference type="ARBA" id="ARBA00024017"/>
    </source>
</evidence>
<keyword evidence="14" id="KW-1185">Reference proteome</keyword>
<dbReference type="Pfam" id="PF00400">
    <property type="entry name" value="WD40"/>
    <property type="match status" value="5"/>
</dbReference>
<gene>
    <name evidence="13" type="ORF">BCV69DRAFT_166787</name>
</gene>
<dbReference type="InterPro" id="IPR001680">
    <property type="entry name" value="WD40_rpt"/>
</dbReference>
<dbReference type="InterPro" id="IPR015943">
    <property type="entry name" value="WD40/YVTN_repeat-like_dom_sf"/>
</dbReference>
<keyword evidence="7" id="KW-0653">Protein transport</keyword>
<evidence type="ECO:0000256" key="6">
    <source>
        <dbReference type="ARBA" id="ARBA00022737"/>
    </source>
</evidence>
<dbReference type="InterPro" id="IPR044536">
    <property type="entry name" value="PEX7"/>
</dbReference>
<dbReference type="GO" id="GO:0005829">
    <property type="term" value="C:cytosol"/>
    <property type="evidence" value="ECO:0007669"/>
    <property type="project" value="UniProtKB-SubCell"/>
</dbReference>
<sequence length="380" mass="40573">MALPGAPPPGSGPSRRYPPSGPVSQIQTPGFAGYNIAWSPFFPDRLAIAGSANYGLVGNGRLHLVGVSSPPGGAGLPQMSLQKVFDTQDGLYDVAWSEVHENQLVTASGDGSIKLWDSTLMDHPIRNWHEHSREVFSVDWNNIKKDVFVSSSWDASVKVWHPEQPRSLSSITTHTACVYSAMWSPHNPDVLATACGDGHLRLFDLRAQSSPVAGPHPVATIPVGGEVLSLDWNKYRTWNIATGSTDKSVKVWDLRGASANAAAGPPPPGGANARSQGQIAAVCTGHEYAVRKVAFSPHSPSLLASASYDMTARIWDVDHPSASLSSVASRLGQPQGMGGALKKVHDAHTEFVVGLAWGLFQEGLVASTAWDMSVHLWPSR</sequence>
<dbReference type="SMART" id="SM00320">
    <property type="entry name" value="WD40"/>
    <property type="match status" value="6"/>
</dbReference>
<feature type="compositionally biased region" description="Pro residues" evidence="12">
    <location>
        <begin position="1"/>
        <end position="11"/>
    </location>
</feature>
<proteinExistence type="inferred from homology"/>
<evidence type="ECO:0000256" key="8">
    <source>
        <dbReference type="ARBA" id="ARBA00023140"/>
    </source>
</evidence>
<dbReference type="GO" id="GO:0005053">
    <property type="term" value="F:peroxisome matrix targeting signal-2 binding"/>
    <property type="evidence" value="ECO:0007669"/>
    <property type="project" value="InterPro"/>
</dbReference>
<keyword evidence="3" id="KW-0813">Transport</keyword>
<feature type="repeat" description="WD" evidence="11">
    <location>
        <begin position="84"/>
        <end position="117"/>
    </location>
</feature>
<feature type="repeat" description="WD" evidence="11">
    <location>
        <begin position="283"/>
        <end position="325"/>
    </location>
</feature>
<reference evidence="13 14" key="1">
    <citation type="journal article" date="2018" name="Mol. Biol. Evol.">
        <title>Broad Genomic Sampling Reveals a Smut Pathogenic Ancestry of the Fungal Clade Ustilaginomycotina.</title>
        <authorList>
            <person name="Kijpornyongpan T."/>
            <person name="Mondo S.J."/>
            <person name="Barry K."/>
            <person name="Sandor L."/>
            <person name="Lee J."/>
            <person name="Lipzen A."/>
            <person name="Pangilinan J."/>
            <person name="LaButti K."/>
            <person name="Hainaut M."/>
            <person name="Henrissat B."/>
            <person name="Grigoriev I.V."/>
            <person name="Spatafora J.W."/>
            <person name="Aime M.C."/>
        </authorList>
    </citation>
    <scope>NUCLEOTIDE SEQUENCE [LARGE SCALE GENOMIC DNA]</scope>
    <source>
        <strain evidence="13 14">MCA 4718</strain>
    </source>
</reference>
<feature type="compositionally biased region" description="Low complexity" evidence="12">
    <location>
        <begin position="12"/>
        <end position="23"/>
    </location>
</feature>
<evidence type="ECO:0000256" key="12">
    <source>
        <dbReference type="SAM" id="MobiDB-lite"/>
    </source>
</evidence>
<dbReference type="RefSeq" id="XP_025348472.1">
    <property type="nucleotide sequence ID" value="XM_025489470.1"/>
</dbReference>
<evidence type="ECO:0000256" key="2">
    <source>
        <dbReference type="ARBA" id="ARBA00004514"/>
    </source>
</evidence>
<dbReference type="InterPro" id="IPR019775">
    <property type="entry name" value="WD40_repeat_CS"/>
</dbReference>
<feature type="region of interest" description="Disordered" evidence="12">
    <location>
        <begin position="1"/>
        <end position="23"/>
    </location>
</feature>
<accession>A0A316U840</accession>
<dbReference type="AlphaFoldDB" id="A0A316U840"/>
<evidence type="ECO:0000313" key="14">
    <source>
        <dbReference type="Proteomes" id="UP000245942"/>
    </source>
</evidence>
<evidence type="ECO:0000256" key="7">
    <source>
        <dbReference type="ARBA" id="ARBA00022927"/>
    </source>
</evidence>
<dbReference type="GO" id="GO:0016558">
    <property type="term" value="P:protein import into peroxisome matrix"/>
    <property type="evidence" value="ECO:0007669"/>
    <property type="project" value="InterPro"/>
</dbReference>
<protein>
    <recommendedName>
        <fullName evidence="10">Peroxin-7</fullName>
    </recommendedName>
</protein>
<organism evidence="13 14">
    <name type="scientific">Pseudomicrostroma glucosiphilum</name>
    <dbReference type="NCBI Taxonomy" id="1684307"/>
    <lineage>
        <taxon>Eukaryota</taxon>
        <taxon>Fungi</taxon>
        <taxon>Dikarya</taxon>
        <taxon>Basidiomycota</taxon>
        <taxon>Ustilaginomycotina</taxon>
        <taxon>Exobasidiomycetes</taxon>
        <taxon>Microstromatales</taxon>
        <taxon>Microstromatales incertae sedis</taxon>
        <taxon>Pseudomicrostroma</taxon>
    </lineage>
</organism>
<evidence type="ECO:0000256" key="10">
    <source>
        <dbReference type="ARBA" id="ARBA00032565"/>
    </source>
</evidence>
<dbReference type="PROSITE" id="PS50294">
    <property type="entry name" value="WD_REPEATS_REGION"/>
    <property type="match status" value="1"/>
</dbReference>
<dbReference type="Gene3D" id="2.130.10.10">
    <property type="entry name" value="YVTN repeat-like/Quinoprotein amine dehydrogenase"/>
    <property type="match status" value="1"/>
</dbReference>
<feature type="repeat" description="WD" evidence="11">
    <location>
        <begin position="240"/>
        <end position="262"/>
    </location>
</feature>
<evidence type="ECO:0000313" key="13">
    <source>
        <dbReference type="EMBL" id="PWN21312.1"/>
    </source>
</evidence>
<dbReference type="GeneID" id="37011204"/>
<dbReference type="Proteomes" id="UP000245942">
    <property type="component" value="Unassembled WGS sequence"/>
</dbReference>
<keyword evidence="8" id="KW-0576">Peroxisome</keyword>
<evidence type="ECO:0000256" key="5">
    <source>
        <dbReference type="ARBA" id="ARBA00022574"/>
    </source>
</evidence>
<dbReference type="GO" id="GO:0005782">
    <property type="term" value="C:peroxisomal matrix"/>
    <property type="evidence" value="ECO:0007669"/>
    <property type="project" value="UniProtKB-SubCell"/>
</dbReference>
<evidence type="ECO:0000256" key="4">
    <source>
        <dbReference type="ARBA" id="ARBA00022490"/>
    </source>
</evidence>
<keyword evidence="5 11" id="KW-0853">WD repeat</keyword>
<comment type="similarity">
    <text evidence="9">Belongs to the WD repeat peroxin-7 family.</text>
</comment>
<dbReference type="OrthoDB" id="273771at2759"/>
<dbReference type="PRINTS" id="PR00320">
    <property type="entry name" value="GPROTEINBRPT"/>
</dbReference>
<comment type="subcellular location">
    <subcellularLocation>
        <location evidence="2">Cytoplasm</location>
        <location evidence="2">Cytosol</location>
    </subcellularLocation>
    <subcellularLocation>
        <location evidence="1">Peroxisome matrix</location>
    </subcellularLocation>
</comment>
<evidence type="ECO:0000256" key="3">
    <source>
        <dbReference type="ARBA" id="ARBA00022448"/>
    </source>
</evidence>
<dbReference type="PROSITE" id="PS50082">
    <property type="entry name" value="WD_REPEATS_2"/>
    <property type="match status" value="5"/>
</dbReference>
<dbReference type="PANTHER" id="PTHR46027">
    <property type="entry name" value="PEROXISOMAL TARGETING SIGNAL 2 RECEPTOR"/>
    <property type="match status" value="1"/>
</dbReference>
<dbReference type="PROSITE" id="PS00678">
    <property type="entry name" value="WD_REPEATS_1"/>
    <property type="match status" value="2"/>
</dbReference>